<proteinExistence type="predicted"/>
<reference evidence="1" key="1">
    <citation type="submission" date="2021-06" db="EMBL/GenBank/DDBJ databases">
        <title>Comparative genomics, transcriptomics and evolutionary studies reveal genomic signatures of adaptation to plant cell wall in hemibiotrophic fungi.</title>
        <authorList>
            <consortium name="DOE Joint Genome Institute"/>
            <person name="Baroncelli R."/>
            <person name="Diaz J.F."/>
            <person name="Benocci T."/>
            <person name="Peng M."/>
            <person name="Battaglia E."/>
            <person name="Haridas S."/>
            <person name="Andreopoulos W."/>
            <person name="Labutti K."/>
            <person name="Pangilinan J."/>
            <person name="Floch G.L."/>
            <person name="Makela M.R."/>
            <person name="Henrissat B."/>
            <person name="Grigoriev I.V."/>
            <person name="Crouch J.A."/>
            <person name="De Vries R.P."/>
            <person name="Sukno S.A."/>
            <person name="Thon M.R."/>
        </authorList>
    </citation>
    <scope>NUCLEOTIDE SEQUENCE</scope>
    <source>
        <strain evidence="1">CBS 102054</strain>
    </source>
</reference>
<keyword evidence="2" id="KW-1185">Reference proteome</keyword>
<organism evidence="1 2">
    <name type="scientific">Colletotrichum phormii</name>
    <dbReference type="NCBI Taxonomy" id="359342"/>
    <lineage>
        <taxon>Eukaryota</taxon>
        <taxon>Fungi</taxon>
        <taxon>Dikarya</taxon>
        <taxon>Ascomycota</taxon>
        <taxon>Pezizomycotina</taxon>
        <taxon>Sordariomycetes</taxon>
        <taxon>Hypocreomycetidae</taxon>
        <taxon>Glomerellales</taxon>
        <taxon>Glomerellaceae</taxon>
        <taxon>Colletotrichum</taxon>
        <taxon>Colletotrichum acutatum species complex</taxon>
    </lineage>
</organism>
<evidence type="ECO:0000313" key="1">
    <source>
        <dbReference type="EMBL" id="KAK1639050.1"/>
    </source>
</evidence>
<dbReference type="EMBL" id="JAHMHQ010000006">
    <property type="protein sequence ID" value="KAK1639050.1"/>
    <property type="molecule type" value="Genomic_DNA"/>
</dbReference>
<protein>
    <submittedName>
        <fullName evidence="1">Uncharacterized protein</fullName>
    </submittedName>
</protein>
<dbReference type="RefSeq" id="XP_060447657.1">
    <property type="nucleotide sequence ID" value="XM_060590057.1"/>
</dbReference>
<dbReference type="AlphaFoldDB" id="A0AAI9ZVN0"/>
<sequence>MFVPVILDNSGGIAGTKMRRTSGRIYLILCFHSSLLSSTPYRNFNSTCLLSDEGGFQGFSSFFLTPPPPISLHQTRLVRGLPYRQPPQTCTPSGLVYSPKPTGKNVKSRPDFIRVACPTCLSRRHHTTFPISHFPSRQSLSSIPLIHHSISRPPPDCHPTMKHSDVPSTATTCQSGLARAYTHFF</sequence>
<evidence type="ECO:0000313" key="2">
    <source>
        <dbReference type="Proteomes" id="UP001243989"/>
    </source>
</evidence>
<accession>A0AAI9ZVN0</accession>
<comment type="caution">
    <text evidence="1">The sequence shown here is derived from an EMBL/GenBank/DDBJ whole genome shotgun (WGS) entry which is preliminary data.</text>
</comment>
<dbReference type="GeneID" id="85474919"/>
<gene>
    <name evidence="1" type="ORF">BDP81DRAFT_423317</name>
</gene>
<name>A0AAI9ZVN0_9PEZI</name>
<dbReference type="Proteomes" id="UP001243989">
    <property type="component" value="Unassembled WGS sequence"/>
</dbReference>